<organism evidence="2 3">
    <name type="scientific">Steinernema glaseri</name>
    <dbReference type="NCBI Taxonomy" id="37863"/>
    <lineage>
        <taxon>Eukaryota</taxon>
        <taxon>Metazoa</taxon>
        <taxon>Ecdysozoa</taxon>
        <taxon>Nematoda</taxon>
        <taxon>Chromadorea</taxon>
        <taxon>Rhabditida</taxon>
        <taxon>Tylenchina</taxon>
        <taxon>Panagrolaimomorpha</taxon>
        <taxon>Strongyloidoidea</taxon>
        <taxon>Steinernematidae</taxon>
        <taxon>Steinernema</taxon>
    </lineage>
</organism>
<dbReference type="Proteomes" id="UP000095287">
    <property type="component" value="Unplaced"/>
</dbReference>
<evidence type="ECO:0000313" key="3">
    <source>
        <dbReference type="WBParaSite" id="L893_g982.t1"/>
    </source>
</evidence>
<sequence length="75" mass="8510">MRSTFVFLAVLVIVFFLRAAASDSAYVTSPSQESRSLRLSDILHWVISSAADLQKRPDVEREIMLLQHNNFMIAV</sequence>
<dbReference type="WBParaSite" id="L893_g982.t1">
    <property type="protein sequence ID" value="L893_g982.t1"/>
    <property type="gene ID" value="L893_g982"/>
</dbReference>
<accession>A0A1I8AWJ9</accession>
<dbReference type="AlphaFoldDB" id="A0A1I8AWJ9"/>
<keyword evidence="1" id="KW-0732">Signal</keyword>
<reference evidence="3" key="1">
    <citation type="submission" date="2016-11" db="UniProtKB">
        <authorList>
            <consortium name="WormBaseParasite"/>
        </authorList>
    </citation>
    <scope>IDENTIFICATION</scope>
</reference>
<name>A0A1I8AWJ9_9BILA</name>
<proteinExistence type="predicted"/>
<keyword evidence="2" id="KW-1185">Reference proteome</keyword>
<feature type="signal peptide" evidence="1">
    <location>
        <begin position="1"/>
        <end position="22"/>
    </location>
</feature>
<evidence type="ECO:0000313" key="2">
    <source>
        <dbReference type="Proteomes" id="UP000095287"/>
    </source>
</evidence>
<evidence type="ECO:0000256" key="1">
    <source>
        <dbReference type="SAM" id="SignalP"/>
    </source>
</evidence>
<feature type="chain" id="PRO_5009315184" evidence="1">
    <location>
        <begin position="23"/>
        <end position="75"/>
    </location>
</feature>
<protein>
    <submittedName>
        <fullName evidence="3">Pigment dispersing factor</fullName>
    </submittedName>
</protein>